<keyword evidence="2" id="KW-1133">Transmembrane helix</keyword>
<feature type="domain" description="E3 ubiquitin-protein ligase APD1-4 middle" evidence="3">
    <location>
        <begin position="201"/>
        <end position="305"/>
    </location>
</feature>
<evidence type="ECO:0000259" key="3">
    <source>
        <dbReference type="Pfam" id="PF16041"/>
    </source>
</evidence>
<keyword evidence="2" id="KW-0472">Membrane</keyword>
<dbReference type="EMBL" id="CAJHNH020005246">
    <property type="protein sequence ID" value="CAG5132311.1"/>
    <property type="molecule type" value="Genomic_DNA"/>
</dbReference>
<feature type="transmembrane region" description="Helical" evidence="2">
    <location>
        <begin position="290"/>
        <end position="317"/>
    </location>
</feature>
<reference evidence="4" key="1">
    <citation type="submission" date="2021-04" db="EMBL/GenBank/DDBJ databases">
        <authorList>
            <consortium name="Molecular Ecology Group"/>
        </authorList>
    </citation>
    <scope>NUCLEOTIDE SEQUENCE</scope>
</reference>
<evidence type="ECO:0000256" key="2">
    <source>
        <dbReference type="SAM" id="Phobius"/>
    </source>
</evidence>
<feature type="region of interest" description="Disordered" evidence="1">
    <location>
        <begin position="328"/>
        <end position="347"/>
    </location>
</feature>
<dbReference type="AlphaFoldDB" id="A0A8S4A1G0"/>
<dbReference type="PANTHER" id="PTHR39077:SF1">
    <property type="entry name" value="E3 UBIQUITIN-PROTEIN LIGASE APD1-4 MIDDLE DOMAIN-CONTAINING PROTEIN"/>
    <property type="match status" value="1"/>
</dbReference>
<comment type="caution">
    <text evidence="4">The sequence shown here is derived from an EMBL/GenBank/DDBJ whole genome shotgun (WGS) entry which is preliminary data.</text>
</comment>
<sequence>MRQGFRPMLEPPKHRKAVVEARRPGLCIFLTVVVVVLVFTIFGVSGWNVFVHRFDTNTQYFHTFDEVSMGEVGNDLSATFCEGYKVTMSGPGHVYLLPHSAVVNTSDVQYTPVDMRQQPFMVFNVKSAYLLTGSAVNVTACLEKGSFGPPAKVVFIKGDRNFESWRKDNECHDCVLKHVTIHENDICDRERDREAHRARLYYQVMENDKYFLVIYYGRPQQDPHMRSAGIKLHGELIHTQFDVSNAEQVCKSSSCVFELPWMSNKDVVVKFDFFPWNSFRNVTTECQARLIFWSLLFGTLPVVCVVPVMALFGVFFCRRTRRNAKALRAKHEERRQMRERMSQGKNKGPIHIITQNEDYGSVAIQDG</sequence>
<organism evidence="4 5">
    <name type="scientific">Candidula unifasciata</name>
    <dbReference type="NCBI Taxonomy" id="100452"/>
    <lineage>
        <taxon>Eukaryota</taxon>
        <taxon>Metazoa</taxon>
        <taxon>Spiralia</taxon>
        <taxon>Lophotrochozoa</taxon>
        <taxon>Mollusca</taxon>
        <taxon>Gastropoda</taxon>
        <taxon>Heterobranchia</taxon>
        <taxon>Euthyneura</taxon>
        <taxon>Panpulmonata</taxon>
        <taxon>Eupulmonata</taxon>
        <taxon>Stylommatophora</taxon>
        <taxon>Helicina</taxon>
        <taxon>Helicoidea</taxon>
        <taxon>Geomitridae</taxon>
        <taxon>Candidula</taxon>
    </lineage>
</organism>
<gene>
    <name evidence="4" type="ORF">CUNI_LOCUS17869</name>
</gene>
<dbReference type="PANTHER" id="PTHR39077">
    <property type="entry name" value="DUF4793 DOMAIN-CONTAINING PROTEIN"/>
    <property type="match status" value="1"/>
</dbReference>
<dbReference type="OrthoDB" id="6043659at2759"/>
<feature type="compositionally biased region" description="Basic and acidic residues" evidence="1">
    <location>
        <begin position="329"/>
        <end position="342"/>
    </location>
</feature>
<dbReference type="InterPro" id="IPR032010">
    <property type="entry name" value="APD1-4_M"/>
</dbReference>
<proteinExistence type="predicted"/>
<dbReference type="Pfam" id="PF16041">
    <property type="entry name" value="APD1-4_M"/>
    <property type="match status" value="1"/>
</dbReference>
<protein>
    <recommendedName>
        <fullName evidence="3">E3 ubiquitin-protein ligase APD1-4 middle domain-containing protein</fullName>
    </recommendedName>
</protein>
<evidence type="ECO:0000313" key="4">
    <source>
        <dbReference type="EMBL" id="CAG5132311.1"/>
    </source>
</evidence>
<evidence type="ECO:0000256" key="1">
    <source>
        <dbReference type="SAM" id="MobiDB-lite"/>
    </source>
</evidence>
<name>A0A8S4A1G0_9EUPU</name>
<keyword evidence="5" id="KW-1185">Reference proteome</keyword>
<keyword evidence="2" id="KW-0812">Transmembrane</keyword>
<accession>A0A8S4A1G0</accession>
<dbReference type="Proteomes" id="UP000678393">
    <property type="component" value="Unassembled WGS sequence"/>
</dbReference>
<feature type="transmembrane region" description="Helical" evidence="2">
    <location>
        <begin position="25"/>
        <end position="50"/>
    </location>
</feature>
<evidence type="ECO:0000313" key="5">
    <source>
        <dbReference type="Proteomes" id="UP000678393"/>
    </source>
</evidence>